<dbReference type="Pfam" id="PF01753">
    <property type="entry name" value="zf-MYND"/>
    <property type="match status" value="1"/>
</dbReference>
<dbReference type="InterPro" id="IPR050869">
    <property type="entry name" value="H3K4_H4K5_MeTrfase"/>
</dbReference>
<evidence type="ECO:0000313" key="6">
    <source>
        <dbReference type="EMBL" id="KAJ1349928.1"/>
    </source>
</evidence>
<dbReference type="InterPro" id="IPR057307">
    <property type="entry name" value="PEP5_VPS11_N"/>
</dbReference>
<dbReference type="InterPro" id="IPR046341">
    <property type="entry name" value="SET_dom_sf"/>
</dbReference>
<gene>
    <name evidence="6" type="ORF">KIN20_005607</name>
</gene>
<evidence type="ECO:0000259" key="5">
    <source>
        <dbReference type="PROSITE" id="PS50865"/>
    </source>
</evidence>
<keyword evidence="3" id="KW-0862">Zinc</keyword>
<dbReference type="Gene3D" id="2.170.270.10">
    <property type="entry name" value="SET domain"/>
    <property type="match status" value="1"/>
</dbReference>
<evidence type="ECO:0000256" key="4">
    <source>
        <dbReference type="PROSITE-ProRule" id="PRU00134"/>
    </source>
</evidence>
<keyword evidence="2 4" id="KW-0863">Zinc-finger</keyword>
<name>A0AAD5M3I2_PARTN</name>
<dbReference type="Gene3D" id="1.25.40.10">
    <property type="entry name" value="Tetratricopeptide repeat domain"/>
    <property type="match status" value="1"/>
</dbReference>
<dbReference type="InterPro" id="IPR011990">
    <property type="entry name" value="TPR-like_helical_dom_sf"/>
</dbReference>
<dbReference type="AlphaFoldDB" id="A0AAD5M3I2"/>
<comment type="caution">
    <text evidence="6">The sequence shown here is derived from an EMBL/GenBank/DDBJ whole genome shotgun (WGS) entry which is preliminary data.</text>
</comment>
<dbReference type="GO" id="GO:0008270">
    <property type="term" value="F:zinc ion binding"/>
    <property type="evidence" value="ECO:0007669"/>
    <property type="project" value="UniProtKB-KW"/>
</dbReference>
<keyword evidence="1" id="KW-0479">Metal-binding</keyword>
<evidence type="ECO:0000256" key="3">
    <source>
        <dbReference type="ARBA" id="ARBA00022833"/>
    </source>
</evidence>
<keyword evidence="7" id="KW-1185">Reference proteome</keyword>
<dbReference type="PROSITE" id="PS50865">
    <property type="entry name" value="ZF_MYND_2"/>
    <property type="match status" value="1"/>
</dbReference>
<sequence length="709" mass="80380">MPDHKENFEEEVFCFAIAPKYLLSYCHGCLKDGSELRKCTGCRMFVYCSTDCQKKDWRMHKNECASCKKYDGVASDEVRLVMRLAQKWAAGDMGETQADGIHRSLSTLGYHGDTYDPKADQFVEDFKVFFEKRVVGDDVIKRLCKVLCINSFSLTNQYGVTIGISLCIRLSAIDHSCRPNIRCAYRLTTAVMVPTLNSRIPLSLNDARHSYINELLPKSLRREILKRDYNFDCMCDGCLDDERNDRMEAWCCVNCQDGWLPPREDAKCRSCNWNITMDHYELCRVAVESAKAGYEVFESGKYKLESKVILAKKLMSIFKDTLHEFNVLRIPSLRILYESAIAEKRTMDMLAFGNGLLCVHSQFQDENDLAICHLKYGLAQAYKSVGRDDDCRKMLSGVREVFGRVYGPRSRWMSVDFGWRRFNFFDKNVVQDPEKPGEKFLGLKDVCVDCWCSGGDAVYLGESRGGVFRLSRQLDEYYWKAYQTALSALHAVEKYIFSVGEDEEGTNSILKIWKGDHLEKAAPLLHREIRMSSIHPSGHCSVAACVVTAHSSLSSIAVGFVDGTVLYYQGNIIKDKALFSRWFRIREASPLDGSVSGLALARLPGEKLVAFVITTKAVNSYVIENKVVTNTLKHDSPGASKDCWTFDERTGSVVVASRDMVFFYEADQCTETDGYRGRCLQLGRSHEKLQLIAIGEHLVLLTKQQALIA</sequence>
<dbReference type="Proteomes" id="UP001196413">
    <property type="component" value="Unassembled WGS sequence"/>
</dbReference>
<dbReference type="SUPFAM" id="SSF144232">
    <property type="entry name" value="HIT/MYND zinc finger-like"/>
    <property type="match status" value="1"/>
</dbReference>
<dbReference type="EMBL" id="JAHQIW010000773">
    <property type="protein sequence ID" value="KAJ1349928.1"/>
    <property type="molecule type" value="Genomic_DNA"/>
</dbReference>
<feature type="domain" description="MYND-type" evidence="5">
    <location>
        <begin position="26"/>
        <end position="64"/>
    </location>
</feature>
<protein>
    <recommendedName>
        <fullName evidence="5">MYND-type domain-containing protein</fullName>
    </recommendedName>
</protein>
<accession>A0AAD5M3I2</accession>
<evidence type="ECO:0000256" key="1">
    <source>
        <dbReference type="ARBA" id="ARBA00022723"/>
    </source>
</evidence>
<dbReference type="GO" id="GO:0005634">
    <property type="term" value="C:nucleus"/>
    <property type="evidence" value="ECO:0007669"/>
    <property type="project" value="TreeGrafter"/>
</dbReference>
<dbReference type="PANTHER" id="PTHR12197:SF251">
    <property type="entry name" value="EG:BACR7C10.4 PROTEIN"/>
    <property type="match status" value="1"/>
</dbReference>
<proteinExistence type="predicted"/>
<reference evidence="6" key="1">
    <citation type="submission" date="2021-06" db="EMBL/GenBank/DDBJ databases">
        <title>Parelaphostrongylus tenuis whole genome reference sequence.</title>
        <authorList>
            <person name="Garwood T.J."/>
            <person name="Larsen P.A."/>
            <person name="Fountain-Jones N.M."/>
            <person name="Garbe J.R."/>
            <person name="Macchietto M.G."/>
            <person name="Kania S.A."/>
            <person name="Gerhold R.W."/>
            <person name="Richards J.E."/>
            <person name="Wolf T.M."/>
        </authorList>
    </citation>
    <scope>NUCLEOTIDE SEQUENCE</scope>
    <source>
        <strain evidence="6">MNPRO001-30</strain>
        <tissue evidence="6">Meninges</tissue>
    </source>
</reference>
<organism evidence="6 7">
    <name type="scientific">Parelaphostrongylus tenuis</name>
    <name type="common">Meningeal worm</name>
    <dbReference type="NCBI Taxonomy" id="148309"/>
    <lineage>
        <taxon>Eukaryota</taxon>
        <taxon>Metazoa</taxon>
        <taxon>Ecdysozoa</taxon>
        <taxon>Nematoda</taxon>
        <taxon>Chromadorea</taxon>
        <taxon>Rhabditida</taxon>
        <taxon>Rhabditina</taxon>
        <taxon>Rhabditomorpha</taxon>
        <taxon>Strongyloidea</taxon>
        <taxon>Metastrongylidae</taxon>
        <taxon>Parelaphostrongylus</taxon>
    </lineage>
</organism>
<dbReference type="Gene3D" id="6.10.140.2220">
    <property type="match status" value="1"/>
</dbReference>
<dbReference type="SUPFAM" id="SSF82199">
    <property type="entry name" value="SET domain"/>
    <property type="match status" value="1"/>
</dbReference>
<evidence type="ECO:0000313" key="7">
    <source>
        <dbReference type="Proteomes" id="UP001196413"/>
    </source>
</evidence>
<dbReference type="PROSITE" id="PS01360">
    <property type="entry name" value="ZF_MYND_1"/>
    <property type="match status" value="1"/>
</dbReference>
<dbReference type="Pfam" id="PF23341">
    <property type="entry name" value="PEP5_VPS11_N"/>
    <property type="match status" value="1"/>
</dbReference>
<evidence type="ECO:0000256" key="2">
    <source>
        <dbReference type="ARBA" id="ARBA00022771"/>
    </source>
</evidence>
<dbReference type="PANTHER" id="PTHR12197">
    <property type="entry name" value="HISTONE-LYSINE N-METHYLTRANSFERASE SMYD"/>
    <property type="match status" value="1"/>
</dbReference>
<dbReference type="InterPro" id="IPR002893">
    <property type="entry name" value="Znf_MYND"/>
</dbReference>